<dbReference type="SUPFAM" id="SSF55469">
    <property type="entry name" value="FMN-dependent nitroreductase-like"/>
    <property type="match status" value="1"/>
</dbReference>
<dbReference type="InterPro" id="IPR050627">
    <property type="entry name" value="Nitroreductase/BluB"/>
</dbReference>
<keyword evidence="2" id="KW-0288">FMN</keyword>
<organism evidence="5 6">
    <name type="scientific">Companilactobacillus kimchii</name>
    <dbReference type="NCBI Taxonomy" id="2801452"/>
    <lineage>
        <taxon>Bacteria</taxon>
        <taxon>Bacillati</taxon>
        <taxon>Bacillota</taxon>
        <taxon>Bacilli</taxon>
        <taxon>Lactobacillales</taxon>
        <taxon>Lactobacillaceae</taxon>
        <taxon>Companilactobacillus</taxon>
    </lineage>
</organism>
<evidence type="ECO:0000256" key="1">
    <source>
        <dbReference type="ARBA" id="ARBA00022630"/>
    </source>
</evidence>
<evidence type="ECO:0000259" key="4">
    <source>
        <dbReference type="Pfam" id="PF00881"/>
    </source>
</evidence>
<comment type="caution">
    <text evidence="5">The sequence shown here is derived from an EMBL/GenBank/DDBJ whole genome shotgun (WGS) entry which is preliminary data.</text>
</comment>
<dbReference type="InterPro" id="IPR029479">
    <property type="entry name" value="Nitroreductase"/>
</dbReference>
<dbReference type="Pfam" id="PF00881">
    <property type="entry name" value="Nitroreductase"/>
    <property type="match status" value="1"/>
</dbReference>
<dbReference type="PANTHER" id="PTHR23026">
    <property type="entry name" value="NADPH NITROREDUCTASE"/>
    <property type="match status" value="1"/>
</dbReference>
<evidence type="ECO:0000256" key="2">
    <source>
        <dbReference type="ARBA" id="ARBA00022643"/>
    </source>
</evidence>
<dbReference type="InterPro" id="IPR000415">
    <property type="entry name" value="Nitroreductase-like"/>
</dbReference>
<accession>A0A210P971</accession>
<protein>
    <recommendedName>
        <fullName evidence="4">Nitroreductase domain-containing protein</fullName>
    </recommendedName>
</protein>
<evidence type="ECO:0000256" key="3">
    <source>
        <dbReference type="ARBA" id="ARBA00023002"/>
    </source>
</evidence>
<dbReference type="Gene3D" id="3.40.109.10">
    <property type="entry name" value="NADH Oxidase"/>
    <property type="match status" value="1"/>
</dbReference>
<reference evidence="5 6" key="1">
    <citation type="submission" date="2017-03" db="EMBL/GenBank/DDBJ databases">
        <title>Genome sequence of Lactobacillus kimchii KACC 12383.</title>
        <authorList>
            <person name="Chun J."/>
        </authorList>
    </citation>
    <scope>NUCLEOTIDE SEQUENCE [LARGE SCALE GENOMIC DNA]</scope>
    <source>
        <strain evidence="5 6">KACC 12383</strain>
    </source>
</reference>
<dbReference type="CDD" id="cd02136">
    <property type="entry name" value="PnbA_NfnB-like"/>
    <property type="match status" value="1"/>
</dbReference>
<dbReference type="RefSeq" id="WP_054643023.1">
    <property type="nucleotide sequence ID" value="NZ_LNUB01000037.1"/>
</dbReference>
<dbReference type="AlphaFoldDB" id="A0A210P971"/>
<sequence length="220" mass="25217">MEKNTDFTDVVKQRHSVRDFKDEPVSQEVLTEIIELAQQAPSWVNSQPWKVYVATGKTLQSIKDTYIQKDAEKGNPEFPVMHRDDWSPETQINMKQWRHEIVHHFENFDEAHEKMSGASTNLYHSPTIIFLTIPKGSSLWSVFDAGSFAQTLMLAAKDKGLDTIPTYTSVRFPDVIRQAMEIPDDETLAIGISIGYPKDATINTYQSKREPVEKILKFKD</sequence>
<dbReference type="EMBL" id="MXAL01000006">
    <property type="protein sequence ID" value="OWF33028.1"/>
    <property type="molecule type" value="Genomic_DNA"/>
</dbReference>
<keyword evidence="1" id="KW-0285">Flavoprotein</keyword>
<dbReference type="GO" id="GO:0016491">
    <property type="term" value="F:oxidoreductase activity"/>
    <property type="evidence" value="ECO:0007669"/>
    <property type="project" value="UniProtKB-KW"/>
</dbReference>
<gene>
    <name evidence="5" type="ORF">LKACC12383_01518</name>
</gene>
<name>A0A210P971_9LACO</name>
<evidence type="ECO:0000313" key="5">
    <source>
        <dbReference type="EMBL" id="OWF33028.1"/>
    </source>
</evidence>
<evidence type="ECO:0000313" key="6">
    <source>
        <dbReference type="Proteomes" id="UP000196649"/>
    </source>
</evidence>
<dbReference type="PANTHER" id="PTHR23026:SF90">
    <property type="entry name" value="IODOTYROSINE DEIODINASE 1"/>
    <property type="match status" value="1"/>
</dbReference>
<proteinExistence type="predicted"/>
<keyword evidence="3" id="KW-0560">Oxidoreductase</keyword>
<feature type="domain" description="Nitroreductase" evidence="4">
    <location>
        <begin position="11"/>
        <end position="196"/>
    </location>
</feature>
<dbReference type="Proteomes" id="UP000196649">
    <property type="component" value="Unassembled WGS sequence"/>
</dbReference>